<reference evidence="1 2" key="1">
    <citation type="journal article" date="2023" name="IScience">
        <title>Expanded male sex-determining region conserved during the evolution of homothallism in the green alga Volvox.</title>
        <authorList>
            <person name="Yamamoto K."/>
            <person name="Matsuzaki R."/>
            <person name="Mahakham W."/>
            <person name="Heman W."/>
            <person name="Sekimoto H."/>
            <person name="Kawachi M."/>
            <person name="Minakuchi Y."/>
            <person name="Toyoda A."/>
            <person name="Nozaki H."/>
        </authorList>
    </citation>
    <scope>NUCLEOTIDE SEQUENCE [LARGE SCALE GENOMIC DNA]</scope>
    <source>
        <strain evidence="1 2">NIES-4468</strain>
    </source>
</reference>
<accession>A0ABQ5SN71</accession>
<name>A0ABQ5SN71_9CHLO</name>
<proteinExistence type="predicted"/>
<sequence length="161" mass="17926">MAIQTRHVIILPDQLAYQLVVGCCQLCSSFHFLTDQLVVGCCQLRSIFCVFYVLMDHVFQTREPQGARQQDKADMHAYMAGFPGCCPIELVLSTQRNMVSTASILAVQVVQMALEDKVAAGAHIQELYKDDPDIGSMIIVGLINLDLAKFMPELPLPPVWE</sequence>
<evidence type="ECO:0000313" key="2">
    <source>
        <dbReference type="Proteomes" id="UP001165090"/>
    </source>
</evidence>
<comment type="caution">
    <text evidence="1">The sequence shown here is derived from an EMBL/GenBank/DDBJ whole genome shotgun (WGS) entry which is preliminary data.</text>
</comment>
<protein>
    <submittedName>
        <fullName evidence="1">Uncharacterized protein</fullName>
    </submittedName>
</protein>
<organism evidence="1 2">
    <name type="scientific">Volvox africanus</name>
    <dbReference type="NCBI Taxonomy" id="51714"/>
    <lineage>
        <taxon>Eukaryota</taxon>
        <taxon>Viridiplantae</taxon>
        <taxon>Chlorophyta</taxon>
        <taxon>core chlorophytes</taxon>
        <taxon>Chlorophyceae</taxon>
        <taxon>CS clade</taxon>
        <taxon>Chlamydomonadales</taxon>
        <taxon>Volvocaceae</taxon>
        <taxon>Volvox</taxon>
    </lineage>
</organism>
<gene>
    <name evidence="1" type="ORF">VaNZ11_016022</name>
</gene>
<evidence type="ECO:0000313" key="1">
    <source>
        <dbReference type="EMBL" id="GLI70928.1"/>
    </source>
</evidence>
<keyword evidence="2" id="KW-1185">Reference proteome</keyword>
<feature type="non-terminal residue" evidence="1">
    <location>
        <position position="1"/>
    </location>
</feature>
<dbReference type="Proteomes" id="UP001165090">
    <property type="component" value="Unassembled WGS sequence"/>
</dbReference>
<dbReference type="EMBL" id="BSDZ01000101">
    <property type="protein sequence ID" value="GLI70928.1"/>
    <property type="molecule type" value="Genomic_DNA"/>
</dbReference>